<dbReference type="Gene3D" id="1.20.1280.50">
    <property type="match status" value="1"/>
</dbReference>
<dbReference type="GeneID" id="67023252"/>
<evidence type="ECO:0000313" key="2">
    <source>
        <dbReference type="EMBL" id="QRW19564.1"/>
    </source>
</evidence>
<gene>
    <name evidence="2" type="ORF">RhiXN_00970</name>
</gene>
<dbReference type="RefSeq" id="XP_043179801.1">
    <property type="nucleotide sequence ID" value="XM_043320789.1"/>
</dbReference>
<sequence>MKLLSLPSEIIIRILALAEPPDIIRCGMVCRLFRQIIEPLAEFQYLIKLDSLGYVPPGSLRLDLSYKEMVFVLNQHQDKWGSDTHTRVDMYKLRDLESRSMTYDFHGGYYVRGSSLPGMGDYTRRLDVYQLPSVNKNSEWREWTHPDIGVDVRDFVLQTDYDLLVLLEAGEPISDHETTEDSPDALQHIKIHLRSLETGQPHPAAACPILECQLPSYMQSMCSFYAQVVGRYISVFFQVLAWRGTRSYELKIWDWTTGKLISYIGTSIDGAESFTFLSDQLILIPCPVTFTDGGLRHQAHLDIYKFDEPSTDDAIAQPAQLIASLYLPEVPEVTGTRFIISRFSCRCDPPPSPSAQIAVPYVGRPKIYDLASNNRVLCVAMEALNIRVNTGGRTRTKSMLYISCADLVDMVMDILDKSTQESTVVTIPWKDWGNKASWVDIGQIYTGNQCYVHGQRTVGLVYARNENIAEDAEEETTRIHSLVIFDFDPVRVKQASRQVRRGVRISDPKAESAWDIPAEETKLMRNLFLAGETKADRLFSVRSTLINEEFHSPYCYVMIDEEHVVIVLQDLGGRKSSEGFVEVVSDDSAELQYLIELYSFGYVAPGNPRRDLLSTEKVQLLKQHQKRWKSTSWTQVDVYPLKKRNPNGDTSTYDYCGGVYAQGSSFPGGQYTRRLDLYQIPSVNKDIPWKQWSFDDLGVDTRDFVMQPEYDLLVLLESNQTVLYPNSAGINEGEPDRTHHFTIHLRTLGTNEPHPDAARPTINYSTPSYRRTTSSFYFQIVGRYLAVQFLVTNASGSDKFKLRVWDWTTGKDVTYIEPWKPGAKTFTFLSDQLILIPYLEVVSTGGVGLLHPRTHGKMAVFTFNEPNDDNPAEGARQIATFELPDSSSPFLYLQGLSCRCDPAPGPSFRSATRHDSRPKLFDLAPESRVLCLKMKSPGVIPIDEMESTLYIQFTDLIDAVTHLLEGPTDKPVLNIPWENWVKGTSWVDTDLLYTGNECYVYGQRVVSVGLDHTDDDSDLNEITAALLRRRSSLCLFDFDPIRNKREILLTESEIEIFYPKTDTVLGTWSDGPSLRNTFVEGEHAADTPFALRKTLINERLDQHYYVMVDDEHILMAQQRRGRESSLIVYSFN</sequence>
<dbReference type="AlphaFoldDB" id="A0A8H8NTE8"/>
<dbReference type="SMART" id="SM00256">
    <property type="entry name" value="FBOX"/>
    <property type="match status" value="1"/>
</dbReference>
<protein>
    <submittedName>
        <fullName evidence="2">F-box-like protein</fullName>
    </submittedName>
</protein>
<dbReference type="InterPro" id="IPR001810">
    <property type="entry name" value="F-box_dom"/>
</dbReference>
<dbReference type="Pfam" id="PF12937">
    <property type="entry name" value="F-box-like"/>
    <property type="match status" value="1"/>
</dbReference>
<dbReference type="InterPro" id="IPR036047">
    <property type="entry name" value="F-box-like_dom_sf"/>
</dbReference>
<proteinExistence type="predicted"/>
<reference evidence="2" key="1">
    <citation type="submission" date="2020-05" db="EMBL/GenBank/DDBJ databases">
        <title>Evolutionary and genomic comparisons of hybrid uninucleate and nonhybrid Rhizoctonia fungi.</title>
        <authorList>
            <person name="Li C."/>
            <person name="Chen X."/>
        </authorList>
    </citation>
    <scope>NUCLEOTIDE SEQUENCE</scope>
    <source>
        <strain evidence="2">AG-1 IA</strain>
    </source>
</reference>
<dbReference type="EMBL" id="CP059661">
    <property type="protein sequence ID" value="QRW19564.1"/>
    <property type="molecule type" value="Genomic_DNA"/>
</dbReference>
<evidence type="ECO:0000259" key="1">
    <source>
        <dbReference type="PROSITE" id="PS50181"/>
    </source>
</evidence>
<dbReference type="SUPFAM" id="SSF81383">
    <property type="entry name" value="F-box domain"/>
    <property type="match status" value="1"/>
</dbReference>
<evidence type="ECO:0000313" key="3">
    <source>
        <dbReference type="Proteomes" id="UP000650533"/>
    </source>
</evidence>
<organism evidence="2 3">
    <name type="scientific">Rhizoctonia solani</name>
    <dbReference type="NCBI Taxonomy" id="456999"/>
    <lineage>
        <taxon>Eukaryota</taxon>
        <taxon>Fungi</taxon>
        <taxon>Dikarya</taxon>
        <taxon>Basidiomycota</taxon>
        <taxon>Agaricomycotina</taxon>
        <taxon>Agaricomycetes</taxon>
        <taxon>Cantharellales</taxon>
        <taxon>Ceratobasidiaceae</taxon>
        <taxon>Rhizoctonia</taxon>
    </lineage>
</organism>
<dbReference type="KEGG" id="rsx:RhiXN_00970"/>
<accession>A0A8H8NTE8</accession>
<feature type="domain" description="F-box" evidence="1">
    <location>
        <begin position="1"/>
        <end position="46"/>
    </location>
</feature>
<dbReference type="Proteomes" id="UP000650533">
    <property type="component" value="Chromosome 4"/>
</dbReference>
<dbReference type="PROSITE" id="PS50181">
    <property type="entry name" value="FBOX"/>
    <property type="match status" value="1"/>
</dbReference>
<name>A0A8H8NTE8_9AGAM</name>
<dbReference type="CDD" id="cd09917">
    <property type="entry name" value="F-box_SF"/>
    <property type="match status" value="1"/>
</dbReference>